<proteinExistence type="evidence at transcript level"/>
<dbReference type="AlphaFoldDB" id="C1BSW2"/>
<reference evidence="2" key="1">
    <citation type="submission" date="2009-06" db="EMBL/GenBank/DDBJ databases">
        <title>Lepeophtheirus salmonis ESTs and full-length cDNAs.</title>
        <authorList>
            <person name="Yasuike M."/>
            <person name="von Schalburg K."/>
            <person name="Cooper G."/>
            <person name="Leong J."/>
            <person name="Jones S.R.M."/>
            <person name="Koop B.F."/>
        </authorList>
    </citation>
    <scope>NUCLEOTIDE SEQUENCE</scope>
    <source>
        <strain evidence="2">Pacific form</strain>
        <tissue evidence="2">Whole</tissue>
    </source>
</reference>
<keyword evidence="1" id="KW-1133">Transmembrane helix</keyword>
<protein>
    <submittedName>
        <fullName evidence="2">UPF0393 membrane protein RBE_1340</fullName>
    </submittedName>
</protein>
<keyword evidence="1" id="KW-0812">Transmembrane</keyword>
<dbReference type="GO" id="GO:0005548">
    <property type="term" value="F:phospholipid transporter activity"/>
    <property type="evidence" value="ECO:0007669"/>
    <property type="project" value="TreeGrafter"/>
</dbReference>
<evidence type="ECO:0000256" key="1">
    <source>
        <dbReference type="SAM" id="Phobius"/>
    </source>
</evidence>
<dbReference type="GO" id="GO:0043190">
    <property type="term" value="C:ATP-binding cassette (ABC) transporter complex"/>
    <property type="evidence" value="ECO:0007669"/>
    <property type="project" value="InterPro"/>
</dbReference>
<keyword evidence="1" id="KW-0472">Membrane</keyword>
<gene>
    <name evidence="2" type="primary">Y1340</name>
</gene>
<dbReference type="PANTHER" id="PTHR30188:SF4">
    <property type="entry name" value="PROTEIN TRIGALACTOSYLDIACYLGLYCEROL 1, CHLOROPLASTIC"/>
    <property type="match status" value="1"/>
</dbReference>
<evidence type="ECO:0000313" key="2">
    <source>
        <dbReference type="EMBL" id="ACO12115.1"/>
    </source>
</evidence>
<feature type="transmembrane region" description="Helical" evidence="1">
    <location>
        <begin position="136"/>
        <end position="163"/>
    </location>
</feature>
<feature type="transmembrane region" description="Helical" evidence="1">
    <location>
        <begin position="42"/>
        <end position="59"/>
    </location>
</feature>
<organism evidence="2">
    <name type="scientific">Lepeophtheirus salmonis</name>
    <name type="common">Salmon louse</name>
    <name type="synonym">Caligus salmonis</name>
    <dbReference type="NCBI Taxonomy" id="72036"/>
    <lineage>
        <taxon>Eukaryota</taxon>
        <taxon>Metazoa</taxon>
        <taxon>Ecdysozoa</taxon>
        <taxon>Arthropoda</taxon>
        <taxon>Crustacea</taxon>
        <taxon>Multicrustacea</taxon>
        <taxon>Hexanauplia</taxon>
        <taxon>Copepoda</taxon>
        <taxon>Siphonostomatoida</taxon>
        <taxon>Caligidae</taxon>
        <taxon>Lepeophtheirus</taxon>
    </lineage>
</organism>
<name>C1BSW2_LEPSM</name>
<sequence length="215" mass="24006">MNIIEHVGKYTTLVYQALQPAEKKKVYYQQIIYEMYELGIKSIPFVAFVSIFVGAILTLQTSANIKNPLIPKYLVGFATRESIMVEFSPTIISLLLAGKIGSNIASGIGTMRVTEQIDALEIMGVNSAGYLIYPKIVALMLINPFIISLSIIIGVGGGWLAALMTGSTTYVQFIEGIQWDFNMMKYIYAMVKTILFAFLLQQFQLITDIIRLEVH</sequence>
<feature type="transmembrane region" description="Helical" evidence="1">
    <location>
        <begin position="183"/>
        <end position="200"/>
    </location>
</feature>
<accession>C1BSW2</accession>
<dbReference type="Pfam" id="PF02405">
    <property type="entry name" value="MlaE"/>
    <property type="match status" value="1"/>
</dbReference>
<dbReference type="EMBL" id="BT077691">
    <property type="protein sequence ID" value="ACO12115.1"/>
    <property type="molecule type" value="mRNA"/>
</dbReference>
<dbReference type="PANTHER" id="PTHR30188">
    <property type="entry name" value="ABC TRANSPORTER PERMEASE PROTEIN-RELATED"/>
    <property type="match status" value="1"/>
</dbReference>
<dbReference type="InterPro" id="IPR030802">
    <property type="entry name" value="Permease_MalE"/>
</dbReference>